<evidence type="ECO:0000256" key="1">
    <source>
        <dbReference type="ARBA" id="ARBA00006484"/>
    </source>
</evidence>
<keyword evidence="3" id="KW-0560">Oxidoreductase</keyword>
<organism evidence="5 6">
    <name type="scientific">Tilletia caries</name>
    <name type="common">wheat bunt fungus</name>
    <dbReference type="NCBI Taxonomy" id="13290"/>
    <lineage>
        <taxon>Eukaryota</taxon>
        <taxon>Fungi</taxon>
        <taxon>Dikarya</taxon>
        <taxon>Basidiomycota</taxon>
        <taxon>Ustilaginomycotina</taxon>
        <taxon>Exobasidiomycetes</taxon>
        <taxon>Tilletiales</taxon>
        <taxon>Tilletiaceae</taxon>
        <taxon>Tilletia</taxon>
    </lineage>
</organism>
<name>A0ABN7J2L9_9BASI</name>
<dbReference type="InterPro" id="IPR002347">
    <property type="entry name" value="SDR_fam"/>
</dbReference>
<evidence type="ECO:0000256" key="4">
    <source>
        <dbReference type="SAM" id="MobiDB-lite"/>
    </source>
</evidence>
<feature type="compositionally biased region" description="Low complexity" evidence="4">
    <location>
        <begin position="310"/>
        <end position="340"/>
    </location>
</feature>
<feature type="region of interest" description="Disordered" evidence="4">
    <location>
        <begin position="222"/>
        <end position="286"/>
    </location>
</feature>
<accession>A0ABN7J2L9</accession>
<feature type="compositionally biased region" description="Polar residues" evidence="4">
    <location>
        <begin position="198"/>
        <end position="207"/>
    </location>
</feature>
<proteinExistence type="inferred from homology"/>
<comment type="similarity">
    <text evidence="1">Belongs to the short-chain dehydrogenases/reductases (SDR) family.</text>
</comment>
<evidence type="ECO:0000313" key="6">
    <source>
        <dbReference type="Proteomes" id="UP000836402"/>
    </source>
</evidence>
<gene>
    <name evidence="5" type="ORF">JKIAZH3_G1435</name>
</gene>
<sequence>MSARRAVDEDFALRALSMSQHVLSPTSASSTRTGERAAEDDTPDGSTTVSEHLFQLSKRASDLADSAMRAEKHVELAELAFQERRATVARHAEALAAAQRSANEAQLVLQIRKGEYEDAVAAAHDAHLEYGEFFRSQTELMFASKAVAPARRSSSSLMGLIAPSSFMIGGGEGASAAEGSSSSNKRPRLQLEGPRGSSARTPSRTNAEPINFDALLTAPVDDSSQQADLTASSVPSTSLPSASAGGDSSDTLILTPDQSVGNSRPPAKTRGSKRGGGGSAGGAAGLSGANLRTANLTNEALPTAPPYFRAPPSTSTSSATPSVASGSTSSASSTAPSRLPPASLAHCAEVDLHNMPEHAFRTTDIPSLSGKVVIITGANSGIGEASARMLALAGASRVYLACRSESRVREALERIRVWLGDAKKWKNDAPQAVSQGNGDADVKVDVEEIMGRLEWLPLDLSSLESVKTASETFKKKEDRLDILLNNAGVMSMPYTKTKEGLEIQVGTNVVGHYVFTMLLFPTLAATARLPEYQGTGRTVRVVQLSSVAHELMFKSQINGGWKDLEAINRQFKPEFLGTWIRYSKSKSGNILLANRVKALAEQNNLPISSASVHPGVVLTNLASGASLSYGRIMGRILEALLYPFRTTVEKGALTQLYACASPAFDDRKQNGAYLVPAGRVGKAASWAQDEAGEAGRELDAFVEAFAQQKIGIDIKTVLREDAQLSTL</sequence>
<comment type="caution">
    <text evidence="5">The sequence shown here is derived from an EMBL/GenBank/DDBJ whole genome shotgun (WGS) entry which is preliminary data.</text>
</comment>
<dbReference type="Gene3D" id="3.40.50.720">
    <property type="entry name" value="NAD(P)-binding Rossmann-like Domain"/>
    <property type="match status" value="1"/>
</dbReference>
<feature type="region of interest" description="Disordered" evidence="4">
    <location>
        <begin position="301"/>
        <end position="340"/>
    </location>
</feature>
<dbReference type="PANTHER" id="PTHR24320:SF282">
    <property type="entry name" value="WW DOMAIN-CONTAINING OXIDOREDUCTASE"/>
    <property type="match status" value="1"/>
</dbReference>
<dbReference type="SUPFAM" id="SSF51735">
    <property type="entry name" value="NAD(P)-binding Rossmann-fold domains"/>
    <property type="match status" value="1"/>
</dbReference>
<evidence type="ECO:0000313" key="5">
    <source>
        <dbReference type="EMBL" id="CAD6933490.1"/>
    </source>
</evidence>
<dbReference type="InterPro" id="IPR036291">
    <property type="entry name" value="NAD(P)-bd_dom_sf"/>
</dbReference>
<keyword evidence="6" id="KW-1185">Reference proteome</keyword>
<evidence type="ECO:0000256" key="2">
    <source>
        <dbReference type="ARBA" id="ARBA00022857"/>
    </source>
</evidence>
<protein>
    <submittedName>
        <fullName evidence="5">Uncharacterized protein</fullName>
    </submittedName>
</protein>
<dbReference type="Proteomes" id="UP000836402">
    <property type="component" value="Unassembled WGS sequence"/>
</dbReference>
<keyword evidence="2" id="KW-0521">NADP</keyword>
<reference evidence="5" key="1">
    <citation type="submission" date="2020-10" db="EMBL/GenBank/DDBJ databases">
        <authorList>
            <person name="Sedaghatjoo S."/>
        </authorList>
    </citation>
    <scope>NUCLEOTIDE SEQUENCE</scope>
    <source>
        <strain evidence="5">AZH3</strain>
    </source>
</reference>
<feature type="compositionally biased region" description="Low complexity" evidence="4">
    <location>
        <begin position="174"/>
        <end position="183"/>
    </location>
</feature>
<feature type="region of interest" description="Disordered" evidence="4">
    <location>
        <begin position="171"/>
        <end position="207"/>
    </location>
</feature>
<feature type="compositionally biased region" description="Low complexity" evidence="4">
    <location>
        <begin position="229"/>
        <end position="243"/>
    </location>
</feature>
<evidence type="ECO:0000256" key="3">
    <source>
        <dbReference type="ARBA" id="ARBA00023002"/>
    </source>
</evidence>
<feature type="compositionally biased region" description="Gly residues" evidence="4">
    <location>
        <begin position="274"/>
        <end position="285"/>
    </location>
</feature>
<feature type="region of interest" description="Disordered" evidence="4">
    <location>
        <begin position="21"/>
        <end position="49"/>
    </location>
</feature>
<dbReference type="PANTHER" id="PTHR24320">
    <property type="entry name" value="RETINOL DEHYDROGENASE"/>
    <property type="match status" value="1"/>
</dbReference>
<feature type="compositionally biased region" description="Polar residues" evidence="4">
    <location>
        <begin position="21"/>
        <end position="32"/>
    </location>
</feature>
<dbReference type="EMBL" id="CAJHJG010003591">
    <property type="protein sequence ID" value="CAD6933490.1"/>
    <property type="molecule type" value="Genomic_DNA"/>
</dbReference>
<feature type="compositionally biased region" description="Polar residues" evidence="4">
    <location>
        <begin position="246"/>
        <end position="262"/>
    </location>
</feature>
<dbReference type="Pfam" id="PF00106">
    <property type="entry name" value="adh_short"/>
    <property type="match status" value="1"/>
</dbReference>